<proteinExistence type="inferred from homology"/>
<name>A0A1T2KUQ0_9GAMM</name>
<dbReference type="EC" id="4.2.1.75" evidence="3 9"/>
<dbReference type="InterPro" id="IPR039793">
    <property type="entry name" value="UROS/Hem4"/>
</dbReference>
<keyword evidence="12" id="KW-1185">Reference proteome</keyword>
<evidence type="ECO:0000256" key="7">
    <source>
        <dbReference type="ARBA" id="ARBA00040167"/>
    </source>
</evidence>
<dbReference type="AlphaFoldDB" id="A0A1T2KUQ0"/>
<dbReference type="InterPro" id="IPR003754">
    <property type="entry name" value="4pyrrol_synth_uPrphyn_synth"/>
</dbReference>
<evidence type="ECO:0000256" key="3">
    <source>
        <dbReference type="ARBA" id="ARBA00013109"/>
    </source>
</evidence>
<comment type="similarity">
    <text evidence="2 9">Belongs to the uroporphyrinogen-III synthase family.</text>
</comment>
<dbReference type="CDD" id="cd06578">
    <property type="entry name" value="HemD"/>
    <property type="match status" value="1"/>
</dbReference>
<dbReference type="Gene3D" id="3.40.50.10090">
    <property type="match status" value="2"/>
</dbReference>
<dbReference type="RefSeq" id="WP_078486904.1">
    <property type="nucleotide sequence ID" value="NZ_MPRJ01000033.1"/>
</dbReference>
<evidence type="ECO:0000256" key="8">
    <source>
        <dbReference type="ARBA" id="ARBA00048617"/>
    </source>
</evidence>
<comment type="catalytic activity">
    <reaction evidence="8 9">
        <text>hydroxymethylbilane = uroporphyrinogen III + H2O</text>
        <dbReference type="Rhea" id="RHEA:18965"/>
        <dbReference type="ChEBI" id="CHEBI:15377"/>
        <dbReference type="ChEBI" id="CHEBI:57308"/>
        <dbReference type="ChEBI" id="CHEBI:57845"/>
        <dbReference type="EC" id="4.2.1.75"/>
    </reaction>
</comment>
<dbReference type="PANTHER" id="PTHR38042:SF1">
    <property type="entry name" value="UROPORPHYRINOGEN-III SYNTHASE, CHLOROPLASTIC"/>
    <property type="match status" value="1"/>
</dbReference>
<evidence type="ECO:0000259" key="10">
    <source>
        <dbReference type="Pfam" id="PF02602"/>
    </source>
</evidence>
<dbReference type="PANTHER" id="PTHR38042">
    <property type="entry name" value="UROPORPHYRINOGEN-III SYNTHASE, CHLOROPLASTIC"/>
    <property type="match status" value="1"/>
</dbReference>
<gene>
    <name evidence="11" type="ORF">BOW51_06415</name>
</gene>
<sequence>MIDSGVSFSCDLAGLGVLVTRAAHQAEGLCRQLVDHGGRVIRFPAVEIGGPADPEHTARQLDALADYQVALFVSPNAVVSALELLGNSRLPEDLQIGAVGRSTAQSLARAGYAVDIVPDAGFDSEALLACDELQQVEGMHVLIFRGNGGRALLGEALQERGAVVDYAEVYQRLCPDRDPAELLNRWTDIDLVTATSNEILDNLCTLLGEQGRDLLLAMPLVVVSERMRAHARGLGFRQVILARGADDHSMLQAICGWLARQG</sequence>
<evidence type="ECO:0000256" key="5">
    <source>
        <dbReference type="ARBA" id="ARBA00023244"/>
    </source>
</evidence>
<dbReference type="Pfam" id="PF02602">
    <property type="entry name" value="HEM4"/>
    <property type="match status" value="1"/>
</dbReference>
<dbReference type="SUPFAM" id="SSF69618">
    <property type="entry name" value="HemD-like"/>
    <property type="match status" value="1"/>
</dbReference>
<comment type="function">
    <text evidence="6 9">Catalyzes cyclization of the linear tetrapyrrole, hydroxymethylbilane, to the macrocyclic uroporphyrinogen III.</text>
</comment>
<evidence type="ECO:0000313" key="11">
    <source>
        <dbReference type="EMBL" id="OOZ36577.1"/>
    </source>
</evidence>
<reference evidence="11 12" key="1">
    <citation type="submission" date="2016-11" db="EMBL/GenBank/DDBJ databases">
        <title>Mixed transmission modes and dynamic genome evolution in an obligate animal-bacterial symbiosis.</title>
        <authorList>
            <person name="Russell S.L."/>
            <person name="Corbett-Detig R.B."/>
            <person name="Cavanaugh C.M."/>
        </authorList>
    </citation>
    <scope>NUCLEOTIDE SEQUENCE [LARGE SCALE GENOMIC DNA]</scope>
    <source>
        <strain evidence="11">Se-Cadez</strain>
    </source>
</reference>
<evidence type="ECO:0000256" key="2">
    <source>
        <dbReference type="ARBA" id="ARBA00008133"/>
    </source>
</evidence>
<comment type="caution">
    <text evidence="11">The sequence shown here is derived from an EMBL/GenBank/DDBJ whole genome shotgun (WGS) entry which is preliminary data.</text>
</comment>
<evidence type="ECO:0000256" key="6">
    <source>
        <dbReference type="ARBA" id="ARBA00037589"/>
    </source>
</evidence>
<evidence type="ECO:0000256" key="4">
    <source>
        <dbReference type="ARBA" id="ARBA00023239"/>
    </source>
</evidence>
<keyword evidence="4 9" id="KW-0456">Lyase</keyword>
<keyword evidence="5 9" id="KW-0627">Porphyrin biosynthesis</keyword>
<organism evidence="11 12">
    <name type="scientific">Solemya velesiana gill symbiont</name>
    <dbReference type="NCBI Taxonomy" id="1918948"/>
    <lineage>
        <taxon>Bacteria</taxon>
        <taxon>Pseudomonadati</taxon>
        <taxon>Pseudomonadota</taxon>
        <taxon>Gammaproteobacteria</taxon>
        <taxon>sulfur-oxidizing symbionts</taxon>
    </lineage>
</organism>
<dbReference type="UniPathway" id="UPA00251">
    <property type="reaction ID" value="UER00320"/>
</dbReference>
<dbReference type="EMBL" id="MPRJ01000033">
    <property type="protein sequence ID" value="OOZ36577.1"/>
    <property type="molecule type" value="Genomic_DNA"/>
</dbReference>
<accession>A0A1T2KUQ0</accession>
<comment type="pathway">
    <text evidence="1 9">Porphyrin-containing compound metabolism; protoporphyrin-IX biosynthesis; coproporphyrinogen-III from 5-aminolevulinate: step 3/4.</text>
</comment>
<evidence type="ECO:0000256" key="9">
    <source>
        <dbReference type="RuleBase" id="RU366031"/>
    </source>
</evidence>
<dbReference type="GO" id="GO:0006780">
    <property type="term" value="P:uroporphyrinogen III biosynthetic process"/>
    <property type="evidence" value="ECO:0007669"/>
    <property type="project" value="UniProtKB-UniRule"/>
</dbReference>
<evidence type="ECO:0000256" key="1">
    <source>
        <dbReference type="ARBA" id="ARBA00004772"/>
    </source>
</evidence>
<evidence type="ECO:0000313" key="12">
    <source>
        <dbReference type="Proteomes" id="UP000190896"/>
    </source>
</evidence>
<dbReference type="GO" id="GO:0004852">
    <property type="term" value="F:uroporphyrinogen-III synthase activity"/>
    <property type="evidence" value="ECO:0007669"/>
    <property type="project" value="UniProtKB-UniRule"/>
</dbReference>
<dbReference type="GO" id="GO:0006782">
    <property type="term" value="P:protoporphyrinogen IX biosynthetic process"/>
    <property type="evidence" value="ECO:0007669"/>
    <property type="project" value="UniProtKB-UniRule"/>
</dbReference>
<dbReference type="OrthoDB" id="9787650at2"/>
<dbReference type="InterPro" id="IPR036108">
    <property type="entry name" value="4pyrrol_syn_uPrphyn_synt_sf"/>
</dbReference>
<protein>
    <recommendedName>
        <fullName evidence="7 9">Uroporphyrinogen-III synthase</fullName>
        <ecNumber evidence="3 9">4.2.1.75</ecNumber>
    </recommendedName>
</protein>
<dbReference type="Proteomes" id="UP000190896">
    <property type="component" value="Unassembled WGS sequence"/>
</dbReference>
<feature type="domain" description="Tetrapyrrole biosynthesis uroporphyrinogen III synthase" evidence="10">
    <location>
        <begin position="31"/>
        <end position="252"/>
    </location>
</feature>